<evidence type="ECO:0000313" key="2">
    <source>
        <dbReference type="Proteomes" id="UP000242864"/>
    </source>
</evidence>
<reference evidence="1 2" key="1">
    <citation type="submission" date="2017-04" db="EMBL/GenBank/DDBJ databases">
        <authorList>
            <person name="Veseli I.A."/>
            <person name="Tang C."/>
            <person name="Pombert J.-F."/>
        </authorList>
    </citation>
    <scope>NUCLEOTIDE SEQUENCE [LARGE SCALE GENOMIC DNA]</scope>
    <source>
        <strain evidence="1 2">ATCC 700373</strain>
    </source>
</reference>
<sequence>MVKSTVINFLKHGTICDVQWIKIYEMLIFTIQMMKISRETIRIPSIHWKSEVTKNKSHRLSVIMMHHLLAEAVFIVYPSLHF</sequence>
<organism evidence="1 2">
    <name type="scientific">Staphylococcus lutrae</name>
    <dbReference type="NCBI Taxonomy" id="155085"/>
    <lineage>
        <taxon>Bacteria</taxon>
        <taxon>Bacillati</taxon>
        <taxon>Bacillota</taxon>
        <taxon>Bacilli</taxon>
        <taxon>Bacillales</taxon>
        <taxon>Staphylococcaceae</taxon>
        <taxon>Staphylococcus</taxon>
    </lineage>
</organism>
<dbReference type="EMBL" id="CP020773">
    <property type="protein sequence ID" value="ARJ50827.1"/>
    <property type="molecule type" value="Genomic_DNA"/>
</dbReference>
<accession>A0AAC9RVY1</accession>
<proteinExistence type="predicted"/>
<dbReference type="AlphaFoldDB" id="A0AAC9RVY1"/>
<gene>
    <name evidence="1" type="ORF">B5P37_05580</name>
</gene>
<protein>
    <submittedName>
        <fullName evidence="1">Uncharacterized protein</fullName>
    </submittedName>
</protein>
<dbReference type="Proteomes" id="UP000242864">
    <property type="component" value="Chromosome"/>
</dbReference>
<name>A0AAC9RVY1_9STAP</name>
<keyword evidence="2" id="KW-1185">Reference proteome</keyword>
<dbReference type="KEGG" id="slz:B5P37_05580"/>
<evidence type="ECO:0000313" key="1">
    <source>
        <dbReference type="EMBL" id="ARJ50827.1"/>
    </source>
</evidence>